<feature type="non-terminal residue" evidence="1">
    <location>
        <position position="1"/>
    </location>
</feature>
<gene>
    <name evidence="1" type="ORF">PBRASI_LOCUS9602</name>
</gene>
<proteinExistence type="predicted"/>
<organism evidence="1 2">
    <name type="scientific">Paraglomus brasilianum</name>
    <dbReference type="NCBI Taxonomy" id="144538"/>
    <lineage>
        <taxon>Eukaryota</taxon>
        <taxon>Fungi</taxon>
        <taxon>Fungi incertae sedis</taxon>
        <taxon>Mucoromycota</taxon>
        <taxon>Glomeromycotina</taxon>
        <taxon>Glomeromycetes</taxon>
        <taxon>Paraglomerales</taxon>
        <taxon>Paraglomeraceae</taxon>
        <taxon>Paraglomus</taxon>
    </lineage>
</organism>
<reference evidence="1" key="1">
    <citation type="submission" date="2021-06" db="EMBL/GenBank/DDBJ databases">
        <authorList>
            <person name="Kallberg Y."/>
            <person name="Tangrot J."/>
            <person name="Rosling A."/>
        </authorList>
    </citation>
    <scope>NUCLEOTIDE SEQUENCE</scope>
    <source>
        <strain evidence="1">BR232B</strain>
    </source>
</reference>
<protein>
    <submittedName>
        <fullName evidence="1">8733_t:CDS:1</fullName>
    </submittedName>
</protein>
<sequence length="58" mass="6780">AKADVYKKEEEKTFRIDVIDRDIDDIWKDYKKADLSASDTDYRNIIASLQTSVARRKA</sequence>
<dbReference type="EMBL" id="CAJVPI010002186">
    <property type="protein sequence ID" value="CAG8637745.1"/>
    <property type="molecule type" value="Genomic_DNA"/>
</dbReference>
<name>A0A9N9DF24_9GLOM</name>
<accession>A0A9N9DF24</accession>
<evidence type="ECO:0000313" key="2">
    <source>
        <dbReference type="Proteomes" id="UP000789739"/>
    </source>
</evidence>
<evidence type="ECO:0000313" key="1">
    <source>
        <dbReference type="EMBL" id="CAG8637745.1"/>
    </source>
</evidence>
<keyword evidence="2" id="KW-1185">Reference proteome</keyword>
<dbReference type="AlphaFoldDB" id="A0A9N9DF24"/>
<dbReference type="Proteomes" id="UP000789739">
    <property type="component" value="Unassembled WGS sequence"/>
</dbReference>
<comment type="caution">
    <text evidence="1">The sequence shown here is derived from an EMBL/GenBank/DDBJ whole genome shotgun (WGS) entry which is preliminary data.</text>
</comment>